<gene>
    <name evidence="1" type="ORF">FAA97_15025</name>
</gene>
<protein>
    <submittedName>
        <fullName evidence="1">Uncharacterized protein</fullName>
    </submittedName>
</protein>
<proteinExistence type="predicted"/>
<dbReference type="EMBL" id="STGV01000005">
    <property type="protein sequence ID" value="THV21334.1"/>
    <property type="molecule type" value="Genomic_DNA"/>
</dbReference>
<dbReference type="OrthoDB" id="129742at2"/>
<accession>A0A4S8P164</accession>
<dbReference type="Proteomes" id="UP000308828">
    <property type="component" value="Unassembled WGS sequence"/>
</dbReference>
<comment type="caution">
    <text evidence="1">The sequence shown here is derived from an EMBL/GenBank/DDBJ whole genome shotgun (WGS) entry which is preliminary data.</text>
</comment>
<evidence type="ECO:0000313" key="1">
    <source>
        <dbReference type="EMBL" id="THV21334.1"/>
    </source>
</evidence>
<keyword evidence="2" id="KW-1185">Reference proteome</keyword>
<name>A0A4S8P164_9HYPH</name>
<sequence length="85" mass="9944">MTHHATPQFWAGYNALPKAVQRLADRNFERLKVDPDHPSLHFKQIGKIWSARVGIGYRALAIRSGDDWIWFWIGSHADYDKLLER</sequence>
<reference evidence="1 2" key="1">
    <citation type="submission" date="2019-04" db="EMBL/GenBank/DDBJ databases">
        <title>Genome sequence of strain shin9-1.</title>
        <authorList>
            <person name="Gao J."/>
            <person name="Sun J."/>
        </authorList>
    </citation>
    <scope>NUCLEOTIDE SEQUENCE [LARGE SCALE GENOMIC DNA]</scope>
    <source>
        <strain evidence="2">shin9-1</strain>
    </source>
</reference>
<evidence type="ECO:0000313" key="2">
    <source>
        <dbReference type="Proteomes" id="UP000308828"/>
    </source>
</evidence>
<organism evidence="1 2">
    <name type="scientific">Peteryoungia ipomoeae</name>
    <dbReference type="NCBI Taxonomy" id="1210932"/>
    <lineage>
        <taxon>Bacteria</taxon>
        <taxon>Pseudomonadati</taxon>
        <taxon>Pseudomonadota</taxon>
        <taxon>Alphaproteobacteria</taxon>
        <taxon>Hyphomicrobiales</taxon>
        <taxon>Rhizobiaceae</taxon>
        <taxon>Peteryoungia</taxon>
    </lineage>
</organism>
<dbReference type="InterPro" id="IPR035093">
    <property type="entry name" value="RelE/ParE_toxin_dom_sf"/>
</dbReference>
<dbReference type="AlphaFoldDB" id="A0A4S8P164"/>
<dbReference type="RefSeq" id="WP_136599384.1">
    <property type="nucleotide sequence ID" value="NZ_STGV01000005.1"/>
</dbReference>
<dbReference type="SUPFAM" id="SSF143011">
    <property type="entry name" value="RelE-like"/>
    <property type="match status" value="1"/>
</dbReference>